<evidence type="ECO:0000313" key="1">
    <source>
        <dbReference type="EMBL" id="KTS80175.1"/>
    </source>
</evidence>
<gene>
    <name evidence="1" type="ORF">NS115_21175</name>
</gene>
<protein>
    <submittedName>
        <fullName evidence="1">Transcriptional regulator</fullName>
    </submittedName>
</protein>
<dbReference type="Proteomes" id="UP000074866">
    <property type="component" value="Unassembled WGS sequence"/>
</dbReference>
<accession>A0ACC4ZPX2</accession>
<evidence type="ECO:0000313" key="2">
    <source>
        <dbReference type="Proteomes" id="UP000074866"/>
    </source>
</evidence>
<organism evidence="1 2">
    <name type="scientific">Paenibacillus jamilae</name>
    <dbReference type="NCBI Taxonomy" id="114136"/>
    <lineage>
        <taxon>Bacteria</taxon>
        <taxon>Bacillati</taxon>
        <taxon>Bacillota</taxon>
        <taxon>Bacilli</taxon>
        <taxon>Bacillales</taxon>
        <taxon>Paenibacillaceae</taxon>
        <taxon>Paenibacillus</taxon>
    </lineage>
</organism>
<proteinExistence type="predicted"/>
<comment type="caution">
    <text evidence="1">The sequence shown here is derived from an EMBL/GenBank/DDBJ whole genome shotgun (WGS) entry which is preliminary data.</text>
</comment>
<keyword evidence="2" id="KW-1185">Reference proteome</keyword>
<sequence length="124" mass="13815">DYAAEDGYQIAKAWIQQGDLPRAVFAATDLLAFGAIRAFKESGLRVPEDIAVVGCDDIEACRYTDPPLTTVKQDKQKIGRLAAMVLFDLMNKQMDTKCIKVEPELVIRTSCGARQNWNHTRIKG</sequence>
<feature type="non-terminal residue" evidence="1">
    <location>
        <position position="1"/>
    </location>
</feature>
<dbReference type="EMBL" id="LDRX01000126">
    <property type="protein sequence ID" value="KTS80175.1"/>
    <property type="molecule type" value="Genomic_DNA"/>
</dbReference>
<reference evidence="1 2" key="1">
    <citation type="journal article" date="2016" name="Front. Microbiol.">
        <title>Genomic Resource of Rice Seed Associated Bacteria.</title>
        <authorList>
            <person name="Midha S."/>
            <person name="Bansal K."/>
            <person name="Sharma S."/>
            <person name="Kumar N."/>
            <person name="Patil P.P."/>
            <person name="Chaudhry V."/>
            <person name="Patil P.B."/>
        </authorList>
    </citation>
    <scope>NUCLEOTIDE SEQUENCE [LARGE SCALE GENOMIC DNA]</scope>
    <source>
        <strain evidence="1 2">NS115</strain>
    </source>
</reference>
<name>A0ACC4ZPX2_9BACL</name>